<evidence type="ECO:0000313" key="3">
    <source>
        <dbReference type="Proteomes" id="UP001195483"/>
    </source>
</evidence>
<gene>
    <name evidence="2" type="ORF">CHS0354_016552</name>
</gene>
<reference evidence="2" key="2">
    <citation type="journal article" date="2021" name="Genome Biol. Evol.">
        <title>Developing a high-quality reference genome for a parasitic bivalve with doubly uniparental inheritance (Bivalvia: Unionida).</title>
        <authorList>
            <person name="Smith C.H."/>
        </authorList>
    </citation>
    <scope>NUCLEOTIDE SEQUENCE</scope>
    <source>
        <strain evidence="2">CHS0354</strain>
        <tissue evidence="2">Mantle</tissue>
    </source>
</reference>
<keyword evidence="1" id="KW-0472">Membrane</keyword>
<organism evidence="2 3">
    <name type="scientific">Potamilus streckersoni</name>
    <dbReference type="NCBI Taxonomy" id="2493646"/>
    <lineage>
        <taxon>Eukaryota</taxon>
        <taxon>Metazoa</taxon>
        <taxon>Spiralia</taxon>
        <taxon>Lophotrochozoa</taxon>
        <taxon>Mollusca</taxon>
        <taxon>Bivalvia</taxon>
        <taxon>Autobranchia</taxon>
        <taxon>Heteroconchia</taxon>
        <taxon>Palaeoheterodonta</taxon>
        <taxon>Unionida</taxon>
        <taxon>Unionoidea</taxon>
        <taxon>Unionidae</taxon>
        <taxon>Ambleminae</taxon>
        <taxon>Lampsilini</taxon>
        <taxon>Potamilus</taxon>
    </lineage>
</organism>
<evidence type="ECO:0000256" key="1">
    <source>
        <dbReference type="SAM" id="Phobius"/>
    </source>
</evidence>
<sequence length="78" mass="8967">MYKRWLQNPSNRNTLVSRCVQGTDSTTLRQGIEKMASSQLIFFVNGIKNEFPANLNVFSCFFSSFVDGFLLFFARTKT</sequence>
<feature type="transmembrane region" description="Helical" evidence="1">
    <location>
        <begin position="55"/>
        <end position="74"/>
    </location>
</feature>
<protein>
    <submittedName>
        <fullName evidence="2">Uncharacterized protein</fullName>
    </submittedName>
</protein>
<evidence type="ECO:0000313" key="2">
    <source>
        <dbReference type="EMBL" id="KAK3612167.1"/>
    </source>
</evidence>
<comment type="caution">
    <text evidence="2">The sequence shown here is derived from an EMBL/GenBank/DDBJ whole genome shotgun (WGS) entry which is preliminary data.</text>
</comment>
<name>A0AAE0WGU6_9BIVA</name>
<keyword evidence="1" id="KW-1133">Transmembrane helix</keyword>
<dbReference type="AlphaFoldDB" id="A0AAE0WGU6"/>
<keyword evidence="1" id="KW-0812">Transmembrane</keyword>
<reference evidence="2" key="3">
    <citation type="submission" date="2023-05" db="EMBL/GenBank/DDBJ databases">
        <authorList>
            <person name="Smith C.H."/>
        </authorList>
    </citation>
    <scope>NUCLEOTIDE SEQUENCE</scope>
    <source>
        <strain evidence="2">CHS0354</strain>
        <tissue evidence="2">Mantle</tissue>
    </source>
</reference>
<reference evidence="2" key="1">
    <citation type="journal article" date="2021" name="Genome Biol. Evol.">
        <title>A High-Quality Reference Genome for a Parasitic Bivalve with Doubly Uniparental Inheritance (Bivalvia: Unionida).</title>
        <authorList>
            <person name="Smith C.H."/>
        </authorList>
    </citation>
    <scope>NUCLEOTIDE SEQUENCE</scope>
    <source>
        <strain evidence="2">CHS0354</strain>
    </source>
</reference>
<keyword evidence="3" id="KW-1185">Reference proteome</keyword>
<accession>A0AAE0WGU6</accession>
<proteinExistence type="predicted"/>
<dbReference type="EMBL" id="JAEAOA010001023">
    <property type="protein sequence ID" value="KAK3612167.1"/>
    <property type="molecule type" value="Genomic_DNA"/>
</dbReference>
<dbReference type="Proteomes" id="UP001195483">
    <property type="component" value="Unassembled WGS sequence"/>
</dbReference>